<proteinExistence type="inferred from homology"/>
<dbReference type="Proteomes" id="UP000824469">
    <property type="component" value="Unassembled WGS sequence"/>
</dbReference>
<dbReference type="SUPFAM" id="SSF48264">
    <property type="entry name" value="Cytochrome P450"/>
    <property type="match status" value="1"/>
</dbReference>
<evidence type="ECO:0000256" key="19">
    <source>
        <dbReference type="SAM" id="SignalP"/>
    </source>
</evidence>
<keyword evidence="9 18" id="KW-0560">Oxidoreductase</keyword>
<evidence type="ECO:0000256" key="16">
    <source>
        <dbReference type="ARBA" id="ARBA00066338"/>
    </source>
</evidence>
<dbReference type="PROSITE" id="PS00086">
    <property type="entry name" value="CYTOCHROME_P450"/>
    <property type="match status" value="1"/>
</dbReference>
<evidence type="ECO:0000256" key="1">
    <source>
        <dbReference type="ARBA" id="ARBA00001971"/>
    </source>
</evidence>
<evidence type="ECO:0000256" key="13">
    <source>
        <dbReference type="ARBA" id="ARBA00023136"/>
    </source>
</evidence>
<gene>
    <name evidence="20" type="ORF">KI387_015889</name>
</gene>
<comment type="pathway">
    <text evidence="15">Plant hormone degradation; abscisic acid degradation.</text>
</comment>
<comment type="caution">
    <text evidence="20">The sequence shown here is derived from an EMBL/GenBank/DDBJ whole genome shotgun (WGS) entry which is preliminary data.</text>
</comment>
<evidence type="ECO:0000256" key="2">
    <source>
        <dbReference type="ARBA" id="ARBA00004167"/>
    </source>
</evidence>
<dbReference type="InterPro" id="IPR002401">
    <property type="entry name" value="Cyt_P450_E_grp-I"/>
</dbReference>
<accession>A0AA38GG09</accession>
<dbReference type="Pfam" id="PF00067">
    <property type="entry name" value="p450"/>
    <property type="match status" value="1"/>
</dbReference>
<dbReference type="InterPro" id="IPR036396">
    <property type="entry name" value="Cyt_P450_sf"/>
</dbReference>
<keyword evidence="8" id="KW-1133">Transmembrane helix</keyword>
<dbReference type="GO" id="GO:0020037">
    <property type="term" value="F:heme binding"/>
    <property type="evidence" value="ECO:0007669"/>
    <property type="project" value="InterPro"/>
</dbReference>
<comment type="similarity">
    <text evidence="4 18">Belongs to the cytochrome P450 family.</text>
</comment>
<evidence type="ECO:0000256" key="17">
    <source>
        <dbReference type="PIRSR" id="PIRSR602401-1"/>
    </source>
</evidence>
<dbReference type="EC" id="1.14.14.137" evidence="16"/>
<keyword evidence="21" id="KW-1185">Reference proteome</keyword>
<dbReference type="Gene3D" id="1.10.630.10">
    <property type="entry name" value="Cytochrome P450"/>
    <property type="match status" value="1"/>
</dbReference>
<dbReference type="GO" id="GO:0016125">
    <property type="term" value="P:sterol metabolic process"/>
    <property type="evidence" value="ECO:0007669"/>
    <property type="project" value="TreeGrafter"/>
</dbReference>
<keyword evidence="19" id="KW-0732">Signal</keyword>
<dbReference type="InterPro" id="IPR001128">
    <property type="entry name" value="Cyt_P450"/>
</dbReference>
<dbReference type="PRINTS" id="PR00385">
    <property type="entry name" value="P450"/>
</dbReference>
<comment type="pathway">
    <text evidence="3">Alkaloid biosynthesis; taxol biosynthesis.</text>
</comment>
<feature type="chain" id="PRO_5041355930" description="(+)-abscisic acid 8'-hydroxylase" evidence="19">
    <location>
        <begin position="20"/>
        <end position="470"/>
    </location>
</feature>
<evidence type="ECO:0000313" key="20">
    <source>
        <dbReference type="EMBL" id="KAH9321250.1"/>
    </source>
</evidence>
<dbReference type="FunFam" id="1.10.630.10:FF:000014">
    <property type="entry name" value="Abscisic acid 8"/>
    <property type="match status" value="1"/>
</dbReference>
<dbReference type="AlphaFoldDB" id="A0AA38GG09"/>
<evidence type="ECO:0000256" key="9">
    <source>
        <dbReference type="ARBA" id="ARBA00023002"/>
    </source>
</evidence>
<evidence type="ECO:0000256" key="4">
    <source>
        <dbReference type="ARBA" id="ARBA00010617"/>
    </source>
</evidence>
<dbReference type="EMBL" id="JAHRHJ020000003">
    <property type="protein sequence ID" value="KAH9321250.1"/>
    <property type="molecule type" value="Genomic_DNA"/>
</dbReference>
<dbReference type="GO" id="GO:0042617">
    <property type="term" value="P:paclitaxel biosynthetic process"/>
    <property type="evidence" value="ECO:0007669"/>
    <property type="project" value="UniProtKB-KW"/>
</dbReference>
<evidence type="ECO:0000256" key="12">
    <source>
        <dbReference type="ARBA" id="ARBA00023059"/>
    </source>
</evidence>
<keyword evidence="10 17" id="KW-0408">Iron</keyword>
<evidence type="ECO:0000256" key="15">
    <source>
        <dbReference type="ARBA" id="ARBA00060633"/>
    </source>
</evidence>
<feature type="binding site" description="axial binding residue" evidence="17">
    <location>
        <position position="412"/>
    </location>
    <ligand>
        <name>heme</name>
        <dbReference type="ChEBI" id="CHEBI:30413"/>
    </ligand>
    <ligandPart>
        <name>Fe</name>
        <dbReference type="ChEBI" id="CHEBI:18248"/>
    </ligandPart>
</feature>
<dbReference type="CDD" id="cd11043">
    <property type="entry name" value="CYP90-like"/>
    <property type="match status" value="1"/>
</dbReference>
<dbReference type="GO" id="GO:0005506">
    <property type="term" value="F:iron ion binding"/>
    <property type="evidence" value="ECO:0007669"/>
    <property type="project" value="InterPro"/>
</dbReference>
<evidence type="ECO:0000256" key="6">
    <source>
        <dbReference type="ARBA" id="ARBA00022692"/>
    </source>
</evidence>
<evidence type="ECO:0000256" key="3">
    <source>
        <dbReference type="ARBA" id="ARBA00005122"/>
    </source>
</evidence>
<evidence type="ECO:0000256" key="11">
    <source>
        <dbReference type="ARBA" id="ARBA00023033"/>
    </source>
</evidence>
<evidence type="ECO:0000256" key="7">
    <source>
        <dbReference type="ARBA" id="ARBA00022723"/>
    </source>
</evidence>
<comment type="subcellular location">
    <subcellularLocation>
        <location evidence="2">Membrane</location>
        <topology evidence="2">Single-pass membrane protein</topology>
    </subcellularLocation>
</comment>
<dbReference type="PANTHER" id="PTHR24286">
    <property type="entry name" value="CYTOCHROME P450 26"/>
    <property type="match status" value="1"/>
</dbReference>
<dbReference type="PANTHER" id="PTHR24286:SF376">
    <property type="entry name" value="ABSCISIC ACID 8'-HYDROXYLASE 4"/>
    <property type="match status" value="1"/>
</dbReference>
<dbReference type="OMA" id="WDGQFVN"/>
<keyword evidence="5 17" id="KW-0349">Heme</keyword>
<evidence type="ECO:0000256" key="5">
    <source>
        <dbReference type="ARBA" id="ARBA00022617"/>
    </source>
</evidence>
<evidence type="ECO:0000256" key="14">
    <source>
        <dbReference type="ARBA" id="ARBA00050609"/>
    </source>
</evidence>
<comment type="cofactor">
    <cofactor evidence="1 17">
        <name>heme</name>
        <dbReference type="ChEBI" id="CHEBI:30413"/>
    </cofactor>
</comment>
<reference evidence="20 21" key="1">
    <citation type="journal article" date="2021" name="Nat. Plants">
        <title>The Taxus genome provides insights into paclitaxel biosynthesis.</title>
        <authorList>
            <person name="Xiong X."/>
            <person name="Gou J."/>
            <person name="Liao Q."/>
            <person name="Li Y."/>
            <person name="Zhou Q."/>
            <person name="Bi G."/>
            <person name="Li C."/>
            <person name="Du R."/>
            <person name="Wang X."/>
            <person name="Sun T."/>
            <person name="Guo L."/>
            <person name="Liang H."/>
            <person name="Lu P."/>
            <person name="Wu Y."/>
            <person name="Zhang Z."/>
            <person name="Ro D.K."/>
            <person name="Shang Y."/>
            <person name="Huang S."/>
            <person name="Yan J."/>
        </authorList>
    </citation>
    <scope>NUCLEOTIDE SEQUENCE [LARGE SCALE GENOMIC DNA]</scope>
    <source>
        <strain evidence="20">Ta-2019</strain>
    </source>
</reference>
<keyword evidence="7 17" id="KW-0479">Metal-binding</keyword>
<evidence type="ECO:0000256" key="8">
    <source>
        <dbReference type="ARBA" id="ARBA00022989"/>
    </source>
</evidence>
<dbReference type="GO" id="GO:0010295">
    <property type="term" value="F:(+)-abscisic acid 8'-hydroxylase activity"/>
    <property type="evidence" value="ECO:0007669"/>
    <property type="project" value="UniProtKB-EC"/>
</dbReference>
<evidence type="ECO:0000256" key="18">
    <source>
        <dbReference type="RuleBase" id="RU000461"/>
    </source>
</evidence>
<dbReference type="PRINTS" id="PR00463">
    <property type="entry name" value="EP450I"/>
</dbReference>
<comment type="catalytic activity">
    <reaction evidence="14">
        <text>2-cis-(+)-abscisate + reduced [NADPH--hemoprotein reductase] + O2 = (+)-8'-hydroxyabscisate + oxidized [NADPH--hemoprotein reductase] + H2O + H(+)</text>
        <dbReference type="Rhea" id="RHEA:12897"/>
        <dbReference type="Rhea" id="RHEA-COMP:11964"/>
        <dbReference type="Rhea" id="RHEA-COMP:11965"/>
        <dbReference type="ChEBI" id="CHEBI:15377"/>
        <dbReference type="ChEBI" id="CHEBI:15378"/>
        <dbReference type="ChEBI" id="CHEBI:15379"/>
        <dbReference type="ChEBI" id="CHEBI:37569"/>
        <dbReference type="ChEBI" id="CHEBI:57618"/>
        <dbReference type="ChEBI" id="CHEBI:58210"/>
        <dbReference type="ChEBI" id="CHEBI:58490"/>
        <dbReference type="EC" id="1.14.14.137"/>
    </reaction>
</comment>
<feature type="signal peptide" evidence="19">
    <location>
        <begin position="1"/>
        <end position="19"/>
    </location>
</feature>
<evidence type="ECO:0000256" key="10">
    <source>
        <dbReference type="ARBA" id="ARBA00023004"/>
    </source>
</evidence>
<name>A0AA38GG09_TAXCH</name>
<organism evidence="20 21">
    <name type="scientific">Taxus chinensis</name>
    <name type="common">Chinese yew</name>
    <name type="synonym">Taxus wallichiana var. chinensis</name>
    <dbReference type="NCBI Taxonomy" id="29808"/>
    <lineage>
        <taxon>Eukaryota</taxon>
        <taxon>Viridiplantae</taxon>
        <taxon>Streptophyta</taxon>
        <taxon>Embryophyta</taxon>
        <taxon>Tracheophyta</taxon>
        <taxon>Spermatophyta</taxon>
        <taxon>Pinopsida</taxon>
        <taxon>Pinidae</taxon>
        <taxon>Conifers II</taxon>
        <taxon>Cupressales</taxon>
        <taxon>Taxaceae</taxon>
        <taxon>Taxus</taxon>
    </lineage>
</organism>
<sequence length="470" mass="53272">MMMFLAGFGILLVAFLAVAVRLWRGKPSGMNLPPGSLGWPYIGETLQMYSQNPNVFFASKQTRYGNIFKTHILGCPCIMIASPEAARFVLVNQAHLFKPTFPKSKERMIGPQALFFHQGDYHARLRKLVQRSFLPEAIRSIVPDIESLALRALDSWEGNTINTFQEMKRYAFQVALLSIFGPDEVFDREDLKQSYYVVEKGYNSMPINLPGTLFNKAMKARKHLSEILTQIIAARRANGKVMNKDLLGSLMQSKDGNLQALTDEQIADNIIGVIFAAQDTTASVLTWIVKYLRDHPSFLQAVTTEQEAIRRAKDSDGHLTWEDTKNMPLTCRVIQETLRMATILSFTFREAVQDVEYKGYLIPKGWKVMPLFRNLHHSPEFFPDPQKFDPTRFEVPPKPNTFMPFGSGAHSCPGNELAKLEMLILVHHMTTKFRWDIVGTGSGIQYCPFPVPKDGLPIKINRKKCVHGLC</sequence>
<evidence type="ECO:0000313" key="21">
    <source>
        <dbReference type="Proteomes" id="UP000824469"/>
    </source>
</evidence>
<keyword evidence="11 18" id="KW-0503">Monooxygenase</keyword>
<dbReference type="GO" id="GO:0016020">
    <property type="term" value="C:membrane"/>
    <property type="evidence" value="ECO:0007669"/>
    <property type="project" value="UniProtKB-SubCell"/>
</dbReference>
<keyword evidence="12" id="KW-0876">Taxol biosynthesis</keyword>
<keyword evidence="13" id="KW-0472">Membrane</keyword>
<dbReference type="InterPro" id="IPR017972">
    <property type="entry name" value="Cyt_P450_CS"/>
</dbReference>
<keyword evidence="6" id="KW-0812">Transmembrane</keyword>
<protein>
    <recommendedName>
        <fullName evidence="16">(+)-abscisic acid 8'-hydroxylase</fullName>
        <ecNumber evidence="16">1.14.14.137</ecNumber>
    </recommendedName>
</protein>